<dbReference type="RefSeq" id="XP_057414212.1">
    <property type="nucleotide sequence ID" value="XM_057558229.1"/>
</dbReference>
<evidence type="ECO:0000256" key="1">
    <source>
        <dbReference type="SAM" id="MobiDB-lite"/>
    </source>
</evidence>
<organism evidence="2 3">
    <name type="scientific">Balaenoptera acutorostrata</name>
    <name type="common">Common minke whale</name>
    <name type="synonym">Balaena rostrata</name>
    <dbReference type="NCBI Taxonomy" id="9767"/>
    <lineage>
        <taxon>Eukaryota</taxon>
        <taxon>Metazoa</taxon>
        <taxon>Chordata</taxon>
        <taxon>Craniata</taxon>
        <taxon>Vertebrata</taxon>
        <taxon>Euteleostomi</taxon>
        <taxon>Mammalia</taxon>
        <taxon>Eutheria</taxon>
        <taxon>Laurasiatheria</taxon>
        <taxon>Artiodactyla</taxon>
        <taxon>Whippomorpha</taxon>
        <taxon>Cetacea</taxon>
        <taxon>Mysticeti</taxon>
        <taxon>Balaenopteridae</taxon>
        <taxon>Balaenoptera</taxon>
    </lineage>
</organism>
<keyword evidence="2" id="KW-1185">Reference proteome</keyword>
<reference evidence="2" key="1">
    <citation type="submission" date="2025-05" db="UniProtKB">
        <authorList>
            <consortium name="RefSeq"/>
        </authorList>
    </citation>
    <scope>NUCLEOTIDE SEQUENCE [LARGE SCALE GENOMIC DNA]</scope>
</reference>
<feature type="compositionally biased region" description="Basic and acidic residues" evidence="1">
    <location>
        <begin position="24"/>
        <end position="41"/>
    </location>
</feature>
<feature type="region of interest" description="Disordered" evidence="1">
    <location>
        <begin position="15"/>
        <end position="88"/>
    </location>
</feature>
<feature type="compositionally biased region" description="Basic and acidic residues" evidence="1">
    <location>
        <begin position="57"/>
        <end position="78"/>
    </location>
</feature>
<accession>A0ABM3UIP1</accession>
<evidence type="ECO:0000313" key="3">
    <source>
        <dbReference type="RefSeq" id="XP_057414212.1"/>
    </source>
</evidence>
<gene>
    <name evidence="3" type="primary">LOC130709381</name>
</gene>
<protein>
    <submittedName>
        <fullName evidence="3">Uncharacterized protein LOC130709381 isoform X3</fullName>
    </submittedName>
</protein>
<name>A0ABM3UIP1_BALAC</name>
<evidence type="ECO:0000313" key="2">
    <source>
        <dbReference type="Proteomes" id="UP001652580"/>
    </source>
</evidence>
<sequence>MPMKDTEEWCLKFGQTPRCCSGNQRDHPEEKRRRVTSRERVAGPLPAEKLGRVRPGTHVEEEERDDKVKPGHLQEADGRQITPRQMNPIPGLPDPITGLPDASDAGFEIRQEEEECRTFTTLLFTMTPWTAVAARGAGTPAGASRRVWASCLQPASPRPRSAHNHSVKLRRDSAADFFWHCEDLCALQDSVPLPAVRASLREGLLDFNADRLRGVDWAPPLRTLCPRSVSRASSSHGLARRVQTEIKFPEVVFLQ</sequence>
<dbReference type="GeneID" id="130709381"/>
<proteinExistence type="predicted"/>
<dbReference type="Proteomes" id="UP001652580">
    <property type="component" value="Chromosome 1"/>
</dbReference>
<reference evidence="3" key="2">
    <citation type="submission" date="2025-08" db="UniProtKB">
        <authorList>
            <consortium name="RefSeq"/>
        </authorList>
    </citation>
    <scope>IDENTIFICATION</scope>
</reference>